<gene>
    <name evidence="2" type="ORF">K1Y72_28185</name>
</gene>
<evidence type="ECO:0000313" key="2">
    <source>
        <dbReference type="EMBL" id="MBW8486279.1"/>
    </source>
</evidence>
<comment type="caution">
    <text evidence="2">The sequence shown here is derived from an EMBL/GenBank/DDBJ whole genome shotgun (WGS) entry which is preliminary data.</text>
</comment>
<reference evidence="2 3" key="1">
    <citation type="submission" date="2021-07" db="EMBL/GenBank/DDBJ databases">
        <title>Actinomadura sp. PM05-2 isolated from lichen.</title>
        <authorList>
            <person name="Somphong A."/>
            <person name="Phongsopitanun W."/>
            <person name="Tanasupawat S."/>
            <person name="Peongsungnone V."/>
        </authorList>
    </citation>
    <scope>NUCLEOTIDE SEQUENCE [LARGE SCALE GENOMIC DNA]</scope>
    <source>
        <strain evidence="2 3">PM05-2</strain>
    </source>
</reference>
<keyword evidence="1" id="KW-1133">Transmembrane helix</keyword>
<evidence type="ECO:0008006" key="4">
    <source>
        <dbReference type="Google" id="ProtNLM"/>
    </source>
</evidence>
<name>A0ABS7G339_9ACTN</name>
<evidence type="ECO:0000313" key="3">
    <source>
        <dbReference type="Proteomes" id="UP000774570"/>
    </source>
</evidence>
<dbReference type="RefSeq" id="WP_220169516.1">
    <property type="nucleotide sequence ID" value="NZ_JAIBOA010000022.1"/>
</dbReference>
<protein>
    <recommendedName>
        <fullName evidence="4">Integral membrane protein</fullName>
    </recommendedName>
</protein>
<proteinExistence type="predicted"/>
<keyword evidence="1" id="KW-0472">Membrane</keyword>
<dbReference type="EMBL" id="JAIBOA010000022">
    <property type="protein sequence ID" value="MBW8486279.1"/>
    <property type="molecule type" value="Genomic_DNA"/>
</dbReference>
<keyword evidence="3" id="KW-1185">Reference proteome</keyword>
<accession>A0ABS7G339</accession>
<dbReference type="Proteomes" id="UP000774570">
    <property type="component" value="Unassembled WGS sequence"/>
</dbReference>
<sequence length="66" mass="7062">MSTQTKVIIGMVIAAVVVLVLPIPGWLVGLLVLGIIALPAAGYLMLDPSQRRRLRAQGRKRLGSGR</sequence>
<keyword evidence="1" id="KW-0812">Transmembrane</keyword>
<feature type="transmembrane region" description="Helical" evidence="1">
    <location>
        <begin position="7"/>
        <end position="23"/>
    </location>
</feature>
<organism evidence="2 3">
    <name type="scientific">Actinomadura parmotrematis</name>
    <dbReference type="NCBI Taxonomy" id="2864039"/>
    <lineage>
        <taxon>Bacteria</taxon>
        <taxon>Bacillati</taxon>
        <taxon>Actinomycetota</taxon>
        <taxon>Actinomycetes</taxon>
        <taxon>Streptosporangiales</taxon>
        <taxon>Thermomonosporaceae</taxon>
        <taxon>Actinomadura</taxon>
    </lineage>
</organism>
<feature type="transmembrane region" description="Helical" evidence="1">
    <location>
        <begin position="29"/>
        <end position="46"/>
    </location>
</feature>
<evidence type="ECO:0000256" key="1">
    <source>
        <dbReference type="SAM" id="Phobius"/>
    </source>
</evidence>